<reference evidence="7 8" key="1">
    <citation type="submission" date="2023-02" db="EMBL/GenBank/DDBJ databases">
        <title>Novel Oscillospiraceae bacterial genomes.</title>
        <authorList>
            <person name="Srinivasan S."/>
            <person name="Austin M.N."/>
            <person name="Fiedler T.L."/>
            <person name="Strenk S.M."/>
            <person name="Agnew K.J."/>
            <person name="Nagana Gowda G.A."/>
            <person name="Raftery D."/>
            <person name="Beamer M.A."/>
            <person name="Achilles S.L."/>
            <person name="Wiesenfeld H.C."/>
            <person name="Fredricks D.N."/>
            <person name="Hillier S.L."/>
        </authorList>
    </citation>
    <scope>NUCLEOTIDE SEQUENCE [LARGE SCALE GENOMIC DNA]</scope>
    <source>
        <strain evidence="7 8">CHIC02 1186E3-8</strain>
    </source>
</reference>
<protein>
    <recommendedName>
        <fullName evidence="4">RNA pseudouridylate synthase</fullName>
    </recommendedName>
    <alternativeName>
        <fullName evidence="5">RNA-uridine isomerase</fullName>
    </alternativeName>
</protein>
<keyword evidence="8" id="KW-1185">Reference proteome</keyword>
<evidence type="ECO:0000256" key="2">
    <source>
        <dbReference type="ARBA" id="ARBA00010876"/>
    </source>
</evidence>
<dbReference type="PANTHER" id="PTHR21600:SF83">
    <property type="entry name" value="PSEUDOURIDYLATE SYNTHASE RPUSD4, MITOCHONDRIAL"/>
    <property type="match status" value="1"/>
</dbReference>
<dbReference type="SUPFAM" id="SSF55120">
    <property type="entry name" value="Pseudouridine synthase"/>
    <property type="match status" value="1"/>
</dbReference>
<keyword evidence="3" id="KW-0413">Isomerase</keyword>
<proteinExistence type="inferred from homology"/>
<dbReference type="InterPro" id="IPR050188">
    <property type="entry name" value="RluA_PseudoU_synthase"/>
</dbReference>
<dbReference type="RefSeq" id="WP_315571153.1">
    <property type="nucleotide sequence ID" value="NZ_CP118868.1"/>
</dbReference>
<dbReference type="Proteomes" id="UP001220478">
    <property type="component" value="Chromosome"/>
</dbReference>
<feature type="domain" description="Pseudouridine synthase RsuA/RluA-like" evidence="6">
    <location>
        <begin position="31"/>
        <end position="207"/>
    </location>
</feature>
<comment type="similarity">
    <text evidence="2">Belongs to the pseudouridine synthase RluA family.</text>
</comment>
<dbReference type="Pfam" id="PF00849">
    <property type="entry name" value="PseudoU_synth_2"/>
    <property type="match status" value="1"/>
</dbReference>
<gene>
    <name evidence="7" type="ORF">PYS61_04045</name>
</gene>
<dbReference type="Gene3D" id="3.30.2350.10">
    <property type="entry name" value="Pseudouridine synthase"/>
    <property type="match status" value="1"/>
</dbReference>
<evidence type="ECO:0000313" key="8">
    <source>
        <dbReference type="Proteomes" id="UP001220478"/>
    </source>
</evidence>
<dbReference type="CDD" id="cd02869">
    <property type="entry name" value="PseudoU_synth_RluA_like"/>
    <property type="match status" value="1"/>
</dbReference>
<accession>A0ABY8C700</accession>
<evidence type="ECO:0000259" key="6">
    <source>
        <dbReference type="Pfam" id="PF00849"/>
    </source>
</evidence>
<name>A0ABY8C700_9FIRM</name>
<evidence type="ECO:0000256" key="5">
    <source>
        <dbReference type="ARBA" id="ARBA00033164"/>
    </source>
</evidence>
<comment type="catalytic activity">
    <reaction evidence="1">
        <text>a uridine in RNA = a pseudouridine in RNA</text>
        <dbReference type="Rhea" id="RHEA:48348"/>
        <dbReference type="Rhea" id="RHEA-COMP:12068"/>
        <dbReference type="Rhea" id="RHEA-COMP:12069"/>
        <dbReference type="ChEBI" id="CHEBI:65314"/>
        <dbReference type="ChEBI" id="CHEBI:65315"/>
    </reaction>
</comment>
<evidence type="ECO:0000256" key="1">
    <source>
        <dbReference type="ARBA" id="ARBA00000073"/>
    </source>
</evidence>
<evidence type="ECO:0000256" key="4">
    <source>
        <dbReference type="ARBA" id="ARBA00031870"/>
    </source>
</evidence>
<sequence length="278" mass="31598">MPDLAKVTEKIINERRRNNLSPLPVIYEDNHLLVVEKYPFVLSQPDGSKKTDALTLGKEYIRLESIKANRPKNGEIYLTPCHRLDYTVGGVLLLAKTDKAAGRMQKNGNGAFISKKYVAVSERNTQAWELLQNKSAEVKIDEDIYYVLTGYAAKDSKQMKAVVRLNEAQGYKPVSLLLRLLVDTPTAYIWQIILQTGRFHQIRAQLALANLPLLGDYKYNQRDKGEFSGPLLWSYQLEIKHPVKPETMCFNSYPKELNFGKYAQIVCNALCPGNRSCK</sequence>
<evidence type="ECO:0000256" key="3">
    <source>
        <dbReference type="ARBA" id="ARBA00023235"/>
    </source>
</evidence>
<dbReference type="EMBL" id="CP118868">
    <property type="protein sequence ID" value="WEG35118.1"/>
    <property type="molecule type" value="Genomic_DNA"/>
</dbReference>
<dbReference type="InterPro" id="IPR006145">
    <property type="entry name" value="PsdUridine_synth_RsuA/RluA"/>
</dbReference>
<evidence type="ECO:0000313" key="7">
    <source>
        <dbReference type="EMBL" id="WEG35118.1"/>
    </source>
</evidence>
<dbReference type="PANTHER" id="PTHR21600">
    <property type="entry name" value="MITOCHONDRIAL RNA PSEUDOURIDINE SYNTHASE"/>
    <property type="match status" value="1"/>
</dbReference>
<organism evidence="7 8">
    <name type="scientific">Amygdalobacter indicium</name>
    <dbReference type="NCBI Taxonomy" id="3029272"/>
    <lineage>
        <taxon>Bacteria</taxon>
        <taxon>Bacillati</taxon>
        <taxon>Bacillota</taxon>
        <taxon>Clostridia</taxon>
        <taxon>Eubacteriales</taxon>
        <taxon>Oscillospiraceae</taxon>
        <taxon>Amygdalobacter</taxon>
    </lineage>
</organism>
<dbReference type="InterPro" id="IPR020103">
    <property type="entry name" value="PsdUridine_synth_cat_dom_sf"/>
</dbReference>